<gene>
    <name evidence="2" type="ORF">MYCFIDRAFT_180001</name>
</gene>
<evidence type="ECO:0000313" key="2">
    <source>
        <dbReference type="EMBL" id="EME77434.1"/>
    </source>
</evidence>
<dbReference type="EMBL" id="KB446566">
    <property type="protein sequence ID" value="EME77434.1"/>
    <property type="molecule type" value="Genomic_DNA"/>
</dbReference>
<accession>M2ZE79</accession>
<protein>
    <submittedName>
        <fullName evidence="2">Uncharacterized protein</fullName>
    </submittedName>
</protein>
<dbReference type="KEGG" id="pfj:MYCFIDRAFT_180001"/>
<evidence type="ECO:0000256" key="1">
    <source>
        <dbReference type="SAM" id="MobiDB-lite"/>
    </source>
</evidence>
<feature type="region of interest" description="Disordered" evidence="1">
    <location>
        <begin position="53"/>
        <end position="87"/>
    </location>
</feature>
<sequence>MISTTLLVWGSPATAASGRRLWYSPNSIIKTSTSHDWHYRAANERQRKRGRLNIASQEASSKHRGMPRQFSGRGTVGRQPSLTKELY</sequence>
<proteinExistence type="predicted"/>
<dbReference type="GeneID" id="19334252"/>
<keyword evidence="3" id="KW-1185">Reference proteome</keyword>
<reference evidence="2 3" key="1">
    <citation type="journal article" date="2012" name="PLoS Pathog.">
        <title>Diverse lifestyles and strategies of plant pathogenesis encoded in the genomes of eighteen Dothideomycetes fungi.</title>
        <authorList>
            <person name="Ohm R.A."/>
            <person name="Feau N."/>
            <person name="Henrissat B."/>
            <person name="Schoch C.L."/>
            <person name="Horwitz B.A."/>
            <person name="Barry K.W."/>
            <person name="Condon B.J."/>
            <person name="Copeland A.C."/>
            <person name="Dhillon B."/>
            <person name="Glaser F."/>
            <person name="Hesse C.N."/>
            <person name="Kosti I."/>
            <person name="LaButti K."/>
            <person name="Lindquist E.A."/>
            <person name="Lucas S."/>
            <person name="Salamov A.A."/>
            <person name="Bradshaw R.E."/>
            <person name="Ciuffetti L."/>
            <person name="Hamelin R.C."/>
            <person name="Kema G.H.J."/>
            <person name="Lawrence C."/>
            <person name="Scott J.A."/>
            <person name="Spatafora J.W."/>
            <person name="Turgeon B.G."/>
            <person name="de Wit P.J.G.M."/>
            <person name="Zhong S."/>
            <person name="Goodwin S.B."/>
            <person name="Grigoriev I.V."/>
        </authorList>
    </citation>
    <scope>NUCLEOTIDE SEQUENCE [LARGE SCALE GENOMIC DNA]</scope>
    <source>
        <strain evidence="2 3">CIRAD86</strain>
    </source>
</reference>
<dbReference type="Proteomes" id="UP000016932">
    <property type="component" value="Unassembled WGS sequence"/>
</dbReference>
<dbReference type="RefSeq" id="XP_007932183.1">
    <property type="nucleotide sequence ID" value="XM_007933992.1"/>
</dbReference>
<evidence type="ECO:0000313" key="3">
    <source>
        <dbReference type="Proteomes" id="UP000016932"/>
    </source>
</evidence>
<organism evidence="2 3">
    <name type="scientific">Pseudocercospora fijiensis (strain CIRAD86)</name>
    <name type="common">Black leaf streak disease fungus</name>
    <name type="synonym">Mycosphaerella fijiensis</name>
    <dbReference type="NCBI Taxonomy" id="383855"/>
    <lineage>
        <taxon>Eukaryota</taxon>
        <taxon>Fungi</taxon>
        <taxon>Dikarya</taxon>
        <taxon>Ascomycota</taxon>
        <taxon>Pezizomycotina</taxon>
        <taxon>Dothideomycetes</taxon>
        <taxon>Dothideomycetidae</taxon>
        <taxon>Mycosphaerellales</taxon>
        <taxon>Mycosphaerellaceae</taxon>
        <taxon>Pseudocercospora</taxon>
    </lineage>
</organism>
<feature type="compositionally biased region" description="Polar residues" evidence="1">
    <location>
        <begin position="78"/>
        <end position="87"/>
    </location>
</feature>
<name>M2ZE79_PSEFD</name>
<dbReference type="AlphaFoldDB" id="M2ZE79"/>
<dbReference type="VEuPathDB" id="FungiDB:MYCFIDRAFT_180001"/>
<dbReference type="HOGENOM" id="CLU_2484276_0_0_1"/>